<protein>
    <submittedName>
        <fullName evidence="2">DUF2336 domain-containing protein</fullName>
    </submittedName>
</protein>
<evidence type="ECO:0000256" key="1">
    <source>
        <dbReference type="SAM" id="MobiDB-lite"/>
    </source>
</evidence>
<feature type="compositionally biased region" description="Polar residues" evidence="1">
    <location>
        <begin position="58"/>
        <end position="70"/>
    </location>
</feature>
<dbReference type="AlphaFoldDB" id="A0A9X4XU06"/>
<feature type="region of interest" description="Disordered" evidence="1">
    <location>
        <begin position="49"/>
        <end position="72"/>
    </location>
</feature>
<evidence type="ECO:0000313" key="3">
    <source>
        <dbReference type="Proteomes" id="UP000438991"/>
    </source>
</evidence>
<dbReference type="InterPro" id="IPR019285">
    <property type="entry name" value="DUF2336"/>
</dbReference>
<reference evidence="2 3" key="1">
    <citation type="submission" date="2019-11" db="EMBL/GenBank/DDBJ databases">
        <title>Whole-genome sequence of Rhodoplanes serenus DSM 18633, type strain.</title>
        <authorList>
            <person name="Kyndt J.A."/>
            <person name="Meyer T.E."/>
        </authorList>
    </citation>
    <scope>NUCLEOTIDE SEQUENCE [LARGE SCALE GENOMIC DNA]</scope>
    <source>
        <strain evidence="2 3">DSM 18633</strain>
    </source>
</reference>
<comment type="caution">
    <text evidence="2">The sequence shown here is derived from an EMBL/GenBank/DDBJ whole genome shotgun (WGS) entry which is preliminary data.</text>
</comment>
<sequence>MTPCRYTRGRGRTIRPTTYWRISNVTHAPGTVRSWVEYATCFAPRRGHRRVARKASRSRQTPLTTRQSSPDTLACTARCATTQTRDAAAHPASRAMAEPSRLIDDLDETLAGGSPEARAHLLRRITDLYLDGAVHYADDQIAVFDDVLGRLATDIEETARRELARRLAAAPVPPPRLARTLALDETPAVAAPLLIHAEGLDDADLVACARTRSQAHLLAITKRAVVPTPVTDVLVERGSDLVVRSVADNAGSRFSDAGFDTLVRRADGDDVLATRVGLRPDLPRRHFIRLLAKASEAVRGRLQEGRGGTSGDDIRGIVAQIAEAIAARTAAESKDYTAAIAAAAELDRTGRLGDAEIGAFATAGRFEHTAAALARLADLPLVTVERILLQRRSESLLFLARAVGLGWPTTRAVLEMRLGPGGMGDQALAVARSSFDRIRRQTAEQVLAFQRARHDSA</sequence>
<dbReference type="Pfam" id="PF10098">
    <property type="entry name" value="DUF2336"/>
    <property type="match status" value="1"/>
</dbReference>
<organism evidence="2 3">
    <name type="scientific">Rhodoplanes serenus</name>
    <dbReference type="NCBI Taxonomy" id="200615"/>
    <lineage>
        <taxon>Bacteria</taxon>
        <taxon>Pseudomonadati</taxon>
        <taxon>Pseudomonadota</taxon>
        <taxon>Alphaproteobacteria</taxon>
        <taxon>Hyphomicrobiales</taxon>
        <taxon>Nitrobacteraceae</taxon>
        <taxon>Rhodoplanes</taxon>
    </lineage>
</organism>
<dbReference type="EMBL" id="WNKV01000020">
    <property type="protein sequence ID" value="MTW18836.1"/>
    <property type="molecule type" value="Genomic_DNA"/>
</dbReference>
<evidence type="ECO:0000313" key="2">
    <source>
        <dbReference type="EMBL" id="MTW18836.1"/>
    </source>
</evidence>
<proteinExistence type="predicted"/>
<dbReference type="Proteomes" id="UP000438991">
    <property type="component" value="Unassembled WGS sequence"/>
</dbReference>
<accession>A0A9X4XU06</accession>
<gene>
    <name evidence="2" type="ORF">GJ689_21795</name>
</gene>
<name>A0A9X4XU06_9BRAD</name>